<dbReference type="KEGG" id="noj:EJ995_09500"/>
<feature type="signal peptide" evidence="1">
    <location>
        <begin position="1"/>
        <end position="19"/>
    </location>
</feature>
<evidence type="ECO:0000313" key="3">
    <source>
        <dbReference type="EMBL" id="AZQ44466.1"/>
    </source>
</evidence>
<feature type="domain" description="Chalcone isomerase" evidence="2">
    <location>
        <begin position="23"/>
        <end position="186"/>
    </location>
</feature>
<dbReference type="GO" id="GO:0016872">
    <property type="term" value="F:intramolecular lyase activity"/>
    <property type="evidence" value="ECO:0007669"/>
    <property type="project" value="InterPro"/>
</dbReference>
<evidence type="ECO:0000259" key="2">
    <source>
        <dbReference type="Pfam" id="PF16036"/>
    </source>
</evidence>
<dbReference type="AlphaFoldDB" id="A0A3S9MYX5"/>
<sequence length="187" mass="20314">MKKLLLVAVAFMGIYTADAQIVVEDVTVEKSVTVDGKELMLNGAGLREKLWIDLYVGGLYTTTKSSDGKAIVNADEFMAITLDIVSKLVTQDKMISSVEEGFQASTSKAERKALQPKIDKFIGFFNKPIVSGNEFQLSYVPGKGTMVHKNGALLGTIEGMDFKKALFGIWLGDKPADDDLKDGLLGK</sequence>
<keyword evidence="3" id="KW-0413">Isomerase</keyword>
<feature type="chain" id="PRO_5019229249" evidence="1">
    <location>
        <begin position="20"/>
        <end position="187"/>
    </location>
</feature>
<dbReference type="RefSeq" id="WP_126447928.1">
    <property type="nucleotide sequence ID" value="NZ_CP034549.1"/>
</dbReference>
<dbReference type="SUPFAM" id="SSF54626">
    <property type="entry name" value="Chalcone isomerase"/>
    <property type="match status" value="1"/>
</dbReference>
<dbReference type="OrthoDB" id="270742at2"/>
<name>A0A3S9MYX5_9FLAO</name>
<dbReference type="InterPro" id="IPR016087">
    <property type="entry name" value="Chalcone_isomerase"/>
</dbReference>
<dbReference type="InterPro" id="IPR036298">
    <property type="entry name" value="Chalcone_isomerase_sf"/>
</dbReference>
<keyword evidence="1" id="KW-0732">Signal</keyword>
<protein>
    <submittedName>
        <fullName evidence="3">Chalcone isomerase</fullName>
    </submittedName>
</protein>
<gene>
    <name evidence="3" type="ORF">EJ995_09500</name>
</gene>
<dbReference type="Proteomes" id="UP000279600">
    <property type="component" value="Chromosome"/>
</dbReference>
<keyword evidence="4" id="KW-1185">Reference proteome</keyword>
<dbReference type="InterPro" id="IPR016088">
    <property type="entry name" value="Chalcone_isomerase_3-sand"/>
</dbReference>
<reference evidence="3 4" key="1">
    <citation type="submission" date="2018-12" db="EMBL/GenBank/DDBJ databases">
        <title>Complete genome of Nonlabens sp. MJ115.</title>
        <authorList>
            <person name="Choi H.S."/>
            <person name="Jung J."/>
        </authorList>
    </citation>
    <scope>NUCLEOTIDE SEQUENCE [LARGE SCALE GENOMIC DNA]</scope>
    <source>
        <strain evidence="3 4">MJ115</strain>
    </source>
</reference>
<organism evidence="3 4">
    <name type="scientific">Nonlabens ponticola</name>
    <dbReference type="NCBI Taxonomy" id="2496866"/>
    <lineage>
        <taxon>Bacteria</taxon>
        <taxon>Pseudomonadati</taxon>
        <taxon>Bacteroidota</taxon>
        <taxon>Flavobacteriia</taxon>
        <taxon>Flavobacteriales</taxon>
        <taxon>Flavobacteriaceae</taxon>
        <taxon>Nonlabens</taxon>
    </lineage>
</organism>
<dbReference type="Pfam" id="PF16036">
    <property type="entry name" value="Chalcone_3"/>
    <property type="match status" value="1"/>
</dbReference>
<accession>A0A3S9MYX5</accession>
<evidence type="ECO:0000313" key="4">
    <source>
        <dbReference type="Proteomes" id="UP000279600"/>
    </source>
</evidence>
<dbReference type="EMBL" id="CP034549">
    <property type="protein sequence ID" value="AZQ44466.1"/>
    <property type="molecule type" value="Genomic_DNA"/>
</dbReference>
<proteinExistence type="predicted"/>
<dbReference type="Gene3D" id="3.50.70.10">
    <property type="match status" value="1"/>
</dbReference>
<evidence type="ECO:0000256" key="1">
    <source>
        <dbReference type="SAM" id="SignalP"/>
    </source>
</evidence>